<evidence type="ECO:0000256" key="3">
    <source>
        <dbReference type="ARBA" id="ARBA00022691"/>
    </source>
</evidence>
<feature type="domain" description="Methyltransferase small" evidence="5">
    <location>
        <begin position="211"/>
        <end position="292"/>
    </location>
</feature>
<dbReference type="NCBIfam" id="TIGR00536">
    <property type="entry name" value="hemK_fam"/>
    <property type="match status" value="1"/>
</dbReference>
<organism evidence="6 7">
    <name type="scientific">Oxalobacter paraformigenes</name>
    <dbReference type="NCBI Taxonomy" id="556268"/>
    <lineage>
        <taxon>Bacteria</taxon>
        <taxon>Pseudomonadati</taxon>
        <taxon>Pseudomonadota</taxon>
        <taxon>Betaproteobacteria</taxon>
        <taxon>Burkholderiales</taxon>
        <taxon>Oxalobacteraceae</taxon>
        <taxon>Oxalobacter</taxon>
    </lineage>
</organism>
<evidence type="ECO:0000259" key="5">
    <source>
        <dbReference type="Pfam" id="PF05175"/>
    </source>
</evidence>
<dbReference type="InterPro" id="IPR002052">
    <property type="entry name" value="DNA_methylase_N6_adenine_CS"/>
</dbReference>
<dbReference type="InterPro" id="IPR007848">
    <property type="entry name" value="Small_mtfrase_dom"/>
</dbReference>
<protein>
    <recommendedName>
        <fullName evidence="4">Ribosomal protein uL3 glutamine methyltransferase</fullName>
        <shortName evidence="4">uL3 MTase</shortName>
        <ecNumber evidence="4">2.1.1.298</ecNumber>
    </recommendedName>
    <alternativeName>
        <fullName evidence="4">N5-glutamine methyltransferase PrmB</fullName>
    </alternativeName>
</protein>
<dbReference type="EMBL" id="ACDP02000007">
    <property type="protein sequence ID" value="EEO28037.2"/>
    <property type="molecule type" value="Genomic_DNA"/>
</dbReference>
<name>C3X4A1_9BURK</name>
<dbReference type="Pfam" id="PF05175">
    <property type="entry name" value="MTS"/>
    <property type="match status" value="1"/>
</dbReference>
<reference evidence="6" key="1">
    <citation type="submission" date="2011-10" db="EMBL/GenBank/DDBJ databases">
        <title>The Genome Sequence of Oxalobacter formigenes HOxBLS.</title>
        <authorList>
            <consortium name="The Broad Institute Genome Sequencing Platform"/>
            <person name="Earl A."/>
            <person name="Ward D."/>
            <person name="Feldgarden M."/>
            <person name="Gevers D."/>
            <person name="Allison M.J."/>
            <person name="Humphrey S."/>
            <person name="Young S.K."/>
            <person name="Zeng Q."/>
            <person name="Gargeya S."/>
            <person name="Fitzgerald M."/>
            <person name="Haas B."/>
            <person name="Abouelleil A."/>
            <person name="Alvarado L."/>
            <person name="Arachchi H.M."/>
            <person name="Berlin A."/>
            <person name="Brown A."/>
            <person name="Chapman S.B."/>
            <person name="Chen Z."/>
            <person name="Dunbar C."/>
            <person name="Freedman E."/>
            <person name="Gearin G."/>
            <person name="Goldberg J."/>
            <person name="Griggs A."/>
            <person name="Gujja S."/>
            <person name="Heiman D."/>
            <person name="Howarth C."/>
            <person name="Larson L."/>
            <person name="Lui A."/>
            <person name="MacDonald P.J.P."/>
            <person name="Montmayeur A."/>
            <person name="Murphy C."/>
            <person name="Neiman D."/>
            <person name="Pearson M."/>
            <person name="Priest M."/>
            <person name="Roberts A."/>
            <person name="Saif S."/>
            <person name="Shea T."/>
            <person name="Shenoy N."/>
            <person name="Sisk P."/>
            <person name="Stolte C."/>
            <person name="Sykes S."/>
            <person name="Wortman J."/>
            <person name="Nusbaum C."/>
            <person name="Birren B."/>
        </authorList>
    </citation>
    <scope>NUCLEOTIDE SEQUENCE [LARGE SCALE GENOMIC DNA]</scope>
    <source>
        <strain evidence="6">HOxBLS</strain>
    </source>
</reference>
<evidence type="ECO:0000256" key="4">
    <source>
        <dbReference type="HAMAP-Rule" id="MF_02125"/>
    </source>
</evidence>
<dbReference type="InterPro" id="IPR029063">
    <property type="entry name" value="SAM-dependent_MTases_sf"/>
</dbReference>
<evidence type="ECO:0000313" key="6">
    <source>
        <dbReference type="EMBL" id="EEO28037.2"/>
    </source>
</evidence>
<gene>
    <name evidence="4" type="primary">prmB</name>
    <name evidence="6" type="ORF">OFAG_01190</name>
</gene>
<dbReference type="CDD" id="cd02440">
    <property type="entry name" value="AdoMet_MTases"/>
    <property type="match status" value="1"/>
</dbReference>
<dbReference type="PANTHER" id="PTHR47806:SF1">
    <property type="entry name" value="RIBOSOMAL PROTEIN UL3 GLUTAMINE METHYLTRANSFERASE"/>
    <property type="match status" value="1"/>
</dbReference>
<dbReference type="eggNOG" id="COG2890">
    <property type="taxonomic scope" value="Bacteria"/>
</dbReference>
<dbReference type="Gene3D" id="1.10.8.10">
    <property type="entry name" value="DNA helicase RuvA subunit, C-terminal domain"/>
    <property type="match status" value="1"/>
</dbReference>
<comment type="caution">
    <text evidence="6">The sequence shown here is derived from an EMBL/GenBank/DDBJ whole genome shotgun (WGS) entry which is preliminary data.</text>
</comment>
<keyword evidence="3 4" id="KW-0949">S-adenosyl-L-methionine</keyword>
<evidence type="ECO:0000313" key="7">
    <source>
        <dbReference type="Proteomes" id="UP000003973"/>
    </source>
</evidence>
<dbReference type="GO" id="GO:0036009">
    <property type="term" value="F:protein-glutamine N-methyltransferase activity"/>
    <property type="evidence" value="ECO:0007669"/>
    <property type="project" value="UniProtKB-UniRule"/>
</dbReference>
<dbReference type="HAMAP" id="MF_02125">
    <property type="entry name" value="L3_methyltr_PrmB"/>
    <property type="match status" value="1"/>
</dbReference>
<evidence type="ECO:0000256" key="1">
    <source>
        <dbReference type="ARBA" id="ARBA00022603"/>
    </source>
</evidence>
<dbReference type="GO" id="GO:0032259">
    <property type="term" value="P:methylation"/>
    <property type="evidence" value="ECO:0007669"/>
    <property type="project" value="UniProtKB-KW"/>
</dbReference>
<comment type="catalytic activity">
    <reaction evidence="4">
        <text>L-glutaminyl-[ribosomal protein uL3] + S-adenosyl-L-methionine = N(5)-methyl-L-glutaminyl-[ribosomal protein uL3] + S-adenosyl-L-homocysteine + H(+)</text>
        <dbReference type="Rhea" id="RHEA:45020"/>
        <dbReference type="Rhea" id="RHEA-COMP:11063"/>
        <dbReference type="Rhea" id="RHEA-COMP:11064"/>
        <dbReference type="ChEBI" id="CHEBI:15378"/>
        <dbReference type="ChEBI" id="CHEBI:30011"/>
        <dbReference type="ChEBI" id="CHEBI:57856"/>
        <dbReference type="ChEBI" id="CHEBI:59789"/>
        <dbReference type="ChEBI" id="CHEBI:61891"/>
        <dbReference type="EC" id="2.1.1.298"/>
    </reaction>
</comment>
<keyword evidence="1 4" id="KW-0489">Methyltransferase</keyword>
<dbReference type="NCBIfam" id="TIGR03533">
    <property type="entry name" value="L3_gln_methyl"/>
    <property type="match status" value="1"/>
</dbReference>
<dbReference type="PANTHER" id="PTHR47806">
    <property type="entry name" value="50S RIBOSOMAL PROTEIN L3 GLUTAMINE METHYLTRANSFERASE"/>
    <property type="match status" value="1"/>
</dbReference>
<dbReference type="InterPro" id="IPR004556">
    <property type="entry name" value="HemK-like"/>
</dbReference>
<dbReference type="InterPro" id="IPR017127">
    <property type="entry name" value="Ribosome_uL3_MTase"/>
</dbReference>
<keyword evidence="7" id="KW-1185">Reference proteome</keyword>
<dbReference type="AlphaFoldDB" id="C3X4A1"/>
<accession>C3X4A1</accession>
<dbReference type="GO" id="GO:0005829">
    <property type="term" value="C:cytosol"/>
    <property type="evidence" value="ECO:0007669"/>
    <property type="project" value="TreeGrafter"/>
</dbReference>
<dbReference type="GO" id="GO:0003676">
    <property type="term" value="F:nucleic acid binding"/>
    <property type="evidence" value="ECO:0007669"/>
    <property type="project" value="InterPro"/>
</dbReference>
<dbReference type="PROSITE" id="PS00092">
    <property type="entry name" value="N6_MTASE"/>
    <property type="match status" value="1"/>
</dbReference>
<dbReference type="Proteomes" id="UP000003973">
    <property type="component" value="Unassembled WGS sequence"/>
</dbReference>
<dbReference type="HOGENOM" id="CLU_018398_5_1_4"/>
<sequence>MLCALSGRETTGLSPILPVPGRHGTSDALACLTGSVPLLTKPVSGAFLCYHIGHSALSGHFPQQTAVFAGNFPLEQHAMNTLQAHPFSTVRDLLRYAVTRFTREKLFFGHGSENAFDEAAYLILHTLSLPLDRLEPFLDATLLPEETEAVMTIIDRRVTERIPAAYLTNEAWLQGYSFYVERGVIIPRSFLAELIVEQFAPWVSDPDGITDILELCTGSGCLAIMLADRFANATVDAVELSPAALGIAQTNINRYGMKDRIQLHHADLYDGIPEKRYQLIVTNPPYVNQSSMDTLPPEYLHEPQMALAGGFDGMDIVRRIVYTAGERLTDDGLLIVEIGNEAENAMAAFPELELTWLSTSGGDDRVFLLTAGQLKGLKKA</sequence>
<evidence type="ECO:0000256" key="2">
    <source>
        <dbReference type="ARBA" id="ARBA00022679"/>
    </source>
</evidence>
<dbReference type="SUPFAM" id="SSF53335">
    <property type="entry name" value="S-adenosyl-L-methionine-dependent methyltransferases"/>
    <property type="match status" value="1"/>
</dbReference>
<keyword evidence="6" id="KW-0687">Ribonucleoprotein</keyword>
<dbReference type="EC" id="2.1.1.298" evidence="4"/>
<comment type="function">
    <text evidence="4">Methylates ribosomal protein uL3 on a specific glutamine residue.</text>
</comment>
<comment type="similarity">
    <text evidence="4">Belongs to the protein N5-glutamine methyltransferase family. PrmB subfamily.</text>
</comment>
<keyword evidence="6" id="KW-0689">Ribosomal protein</keyword>
<keyword evidence="2 4" id="KW-0808">Transferase</keyword>
<dbReference type="Gene3D" id="3.40.50.150">
    <property type="entry name" value="Vaccinia Virus protein VP39"/>
    <property type="match status" value="1"/>
</dbReference>
<proteinExistence type="inferred from homology"/>
<dbReference type="GO" id="GO:0005840">
    <property type="term" value="C:ribosome"/>
    <property type="evidence" value="ECO:0007669"/>
    <property type="project" value="UniProtKB-KW"/>
</dbReference>